<protein>
    <submittedName>
        <fullName evidence="2">Uncharacterized protein</fullName>
    </submittedName>
</protein>
<dbReference type="AlphaFoldDB" id="A0A4Y2Q9A4"/>
<keyword evidence="1" id="KW-0472">Membrane</keyword>
<evidence type="ECO:0000313" key="3">
    <source>
        <dbReference type="Proteomes" id="UP000499080"/>
    </source>
</evidence>
<keyword evidence="1" id="KW-1133">Transmembrane helix</keyword>
<comment type="caution">
    <text evidence="2">The sequence shown here is derived from an EMBL/GenBank/DDBJ whole genome shotgun (WGS) entry which is preliminary data.</text>
</comment>
<dbReference type="EMBL" id="BGPR01013013">
    <property type="protein sequence ID" value="GBN58876.1"/>
    <property type="molecule type" value="Genomic_DNA"/>
</dbReference>
<accession>A0A4Y2Q9A4</accession>
<proteinExistence type="predicted"/>
<evidence type="ECO:0000256" key="1">
    <source>
        <dbReference type="SAM" id="Phobius"/>
    </source>
</evidence>
<organism evidence="2 3">
    <name type="scientific">Araneus ventricosus</name>
    <name type="common">Orbweaver spider</name>
    <name type="synonym">Epeira ventricosa</name>
    <dbReference type="NCBI Taxonomy" id="182803"/>
    <lineage>
        <taxon>Eukaryota</taxon>
        <taxon>Metazoa</taxon>
        <taxon>Ecdysozoa</taxon>
        <taxon>Arthropoda</taxon>
        <taxon>Chelicerata</taxon>
        <taxon>Arachnida</taxon>
        <taxon>Araneae</taxon>
        <taxon>Araneomorphae</taxon>
        <taxon>Entelegynae</taxon>
        <taxon>Araneoidea</taxon>
        <taxon>Araneidae</taxon>
        <taxon>Araneus</taxon>
    </lineage>
</organism>
<evidence type="ECO:0000313" key="2">
    <source>
        <dbReference type="EMBL" id="GBN58876.1"/>
    </source>
</evidence>
<name>A0A4Y2Q9A4_ARAVE</name>
<gene>
    <name evidence="2" type="ORF">AVEN_12173_1</name>
</gene>
<reference evidence="2 3" key="1">
    <citation type="journal article" date="2019" name="Sci. Rep.">
        <title>Orb-weaving spider Araneus ventricosus genome elucidates the spidroin gene catalogue.</title>
        <authorList>
            <person name="Kono N."/>
            <person name="Nakamura H."/>
            <person name="Ohtoshi R."/>
            <person name="Moran D.A.P."/>
            <person name="Shinohara A."/>
            <person name="Yoshida Y."/>
            <person name="Fujiwara M."/>
            <person name="Mori M."/>
            <person name="Tomita M."/>
            <person name="Arakawa K."/>
        </authorList>
    </citation>
    <scope>NUCLEOTIDE SEQUENCE [LARGE SCALE GENOMIC DNA]</scope>
</reference>
<keyword evidence="1" id="KW-0812">Transmembrane</keyword>
<feature type="transmembrane region" description="Helical" evidence="1">
    <location>
        <begin position="38"/>
        <end position="70"/>
    </location>
</feature>
<sequence>MYANMPNTTDLNVVSYHECYLFVDEPEKLDRPTPCRNILAGVLVALTAGVLVALTAGVLVAITAGVLVAITGNIPTPPDLNEAGIITGGGDPASNHYCTPRGSDSPLTYTSAFHIVY</sequence>
<keyword evidence="3" id="KW-1185">Reference proteome</keyword>
<dbReference type="Proteomes" id="UP000499080">
    <property type="component" value="Unassembled WGS sequence"/>
</dbReference>